<evidence type="ECO:0000256" key="1">
    <source>
        <dbReference type="PROSITE-ProRule" id="PRU00047"/>
    </source>
</evidence>
<dbReference type="GO" id="GO:0008270">
    <property type="term" value="F:zinc ion binding"/>
    <property type="evidence" value="ECO:0007669"/>
    <property type="project" value="UniProtKB-KW"/>
</dbReference>
<dbReference type="GO" id="GO:0003676">
    <property type="term" value="F:nucleic acid binding"/>
    <property type="evidence" value="ECO:0007669"/>
    <property type="project" value="InterPro"/>
</dbReference>
<proteinExistence type="predicted"/>
<keyword evidence="2" id="KW-0175">Coiled coil</keyword>
<name>A0A2P6FGG4_9PEZI</name>
<feature type="coiled-coil region" evidence="2">
    <location>
        <begin position="4"/>
        <end position="59"/>
    </location>
</feature>
<keyword evidence="1" id="KW-0862">Zinc</keyword>
<dbReference type="GeneID" id="36292622"/>
<dbReference type="OrthoDB" id="3439264at2759"/>
<protein>
    <recommendedName>
        <fullName evidence="4">CCHC-type domain-containing protein</fullName>
    </recommendedName>
</protein>
<feature type="domain" description="CCHC-type" evidence="4">
    <location>
        <begin position="75"/>
        <end position="90"/>
    </location>
</feature>
<dbReference type="Proteomes" id="UP000077154">
    <property type="component" value="Unassembled WGS sequence"/>
</dbReference>
<dbReference type="VEuPathDB" id="FungiDB:GMDG_08896"/>
<dbReference type="InterPro" id="IPR001878">
    <property type="entry name" value="Znf_CCHC"/>
</dbReference>
<organism evidence="5">
    <name type="scientific">Pseudogymnoascus destructans</name>
    <dbReference type="NCBI Taxonomy" id="655981"/>
    <lineage>
        <taxon>Eukaryota</taxon>
        <taxon>Fungi</taxon>
        <taxon>Dikarya</taxon>
        <taxon>Ascomycota</taxon>
        <taxon>Pezizomycotina</taxon>
        <taxon>Leotiomycetes</taxon>
        <taxon>Thelebolales</taxon>
        <taxon>Thelebolaceae</taxon>
        <taxon>Pseudogymnoascus</taxon>
    </lineage>
</organism>
<feature type="region of interest" description="Disordered" evidence="3">
    <location>
        <begin position="60"/>
        <end position="85"/>
    </location>
</feature>
<dbReference type="RefSeq" id="XP_024328773.1">
    <property type="nucleotide sequence ID" value="XM_024473005.1"/>
</dbReference>
<reference evidence="5" key="1">
    <citation type="submission" date="2016-03" db="EMBL/GenBank/DDBJ databases">
        <title>Updated assembly of Pseudogymnoascus destructans, the fungus causing white-nose syndrome of bats.</title>
        <authorList>
            <person name="Palmer J.M."/>
            <person name="Drees K.P."/>
            <person name="Foster J.T."/>
            <person name="Lindner D.L."/>
        </authorList>
    </citation>
    <scope>NUCLEOTIDE SEQUENCE [LARGE SCALE GENOMIC DNA]</scope>
    <source>
        <strain evidence="5">20631-21</strain>
    </source>
</reference>
<accession>A0A2P6FGG4</accession>
<keyword evidence="1" id="KW-0863">Zinc-finger</keyword>
<evidence type="ECO:0000256" key="2">
    <source>
        <dbReference type="SAM" id="Coils"/>
    </source>
</evidence>
<dbReference type="AlphaFoldDB" id="A0A2P6FGG4"/>
<evidence type="ECO:0000259" key="4">
    <source>
        <dbReference type="PROSITE" id="PS50158"/>
    </source>
</evidence>
<keyword evidence="1" id="KW-0479">Metal-binding</keyword>
<evidence type="ECO:0000313" key="5">
    <source>
        <dbReference type="EMBL" id="PQM43465.1"/>
    </source>
</evidence>
<dbReference type="EMBL" id="KV441387">
    <property type="protein sequence ID" value="PQM43465.1"/>
    <property type="molecule type" value="Genomic_DNA"/>
</dbReference>
<dbReference type="PROSITE" id="PS50158">
    <property type="entry name" value="ZF_CCHC"/>
    <property type="match status" value="1"/>
</dbReference>
<evidence type="ECO:0000256" key="3">
    <source>
        <dbReference type="SAM" id="MobiDB-lite"/>
    </source>
</evidence>
<sequence length="103" mass="11730">MHQLALLKAENQNLRQANEVLSKRRRAKKTRLQQGGSLSQQVAQELQDERDVVQQVEQEIRASSGRKIREETRARRCSKCGGTGHNARTCQIVIDTSEEEDSE</sequence>
<gene>
    <name evidence="5" type="ORF">VC83_09592</name>
</gene>